<evidence type="ECO:0000256" key="2">
    <source>
        <dbReference type="ARBA" id="ARBA00022679"/>
    </source>
</evidence>
<evidence type="ECO:0000313" key="6">
    <source>
        <dbReference type="Proteomes" id="UP000290759"/>
    </source>
</evidence>
<dbReference type="EMBL" id="QYBB01000020">
    <property type="protein sequence ID" value="RYC30832.1"/>
    <property type="molecule type" value="Genomic_DNA"/>
</dbReference>
<dbReference type="GO" id="GO:0005829">
    <property type="term" value="C:cytosol"/>
    <property type="evidence" value="ECO:0007669"/>
    <property type="project" value="TreeGrafter"/>
</dbReference>
<dbReference type="RefSeq" id="WP_129228031.1">
    <property type="nucleotide sequence ID" value="NZ_QYBB01000020.1"/>
</dbReference>
<dbReference type="GO" id="GO:0000287">
    <property type="term" value="F:magnesium ion binding"/>
    <property type="evidence" value="ECO:0007669"/>
    <property type="project" value="InterPro"/>
</dbReference>
<dbReference type="OrthoDB" id="9808281at2"/>
<organism evidence="5 6">
    <name type="scientific">Lichenibacterium minor</name>
    <dbReference type="NCBI Taxonomy" id="2316528"/>
    <lineage>
        <taxon>Bacteria</taxon>
        <taxon>Pseudomonadati</taxon>
        <taxon>Pseudomonadota</taxon>
        <taxon>Alphaproteobacteria</taxon>
        <taxon>Hyphomicrobiales</taxon>
        <taxon>Lichenihabitantaceae</taxon>
        <taxon>Lichenibacterium</taxon>
    </lineage>
</organism>
<evidence type="ECO:0000259" key="3">
    <source>
        <dbReference type="Pfam" id="PF01648"/>
    </source>
</evidence>
<comment type="similarity">
    <text evidence="1">Belongs to the P-Pant transferase superfamily. Gsp/Sfp/HetI/AcpT family.</text>
</comment>
<dbReference type="Pfam" id="PF22624">
    <property type="entry name" value="AASDHPPT_N"/>
    <property type="match status" value="1"/>
</dbReference>
<reference evidence="5 6" key="2">
    <citation type="submission" date="2019-02" db="EMBL/GenBank/DDBJ databases">
        <title>'Lichenibacterium ramalinii' gen. nov. sp. nov., 'Lichenibacterium minor' gen. nov. sp. nov.</title>
        <authorList>
            <person name="Pankratov T."/>
        </authorList>
    </citation>
    <scope>NUCLEOTIDE SEQUENCE [LARGE SCALE GENOMIC DNA]</scope>
    <source>
        <strain evidence="5 6">RmlP026</strain>
    </source>
</reference>
<dbReference type="InterPro" id="IPR008278">
    <property type="entry name" value="4-PPantetheinyl_Trfase_dom"/>
</dbReference>
<dbReference type="PANTHER" id="PTHR12215:SF10">
    <property type="entry name" value="L-AMINOADIPATE-SEMIALDEHYDE DEHYDROGENASE-PHOSPHOPANTETHEINYL TRANSFERASE"/>
    <property type="match status" value="1"/>
</dbReference>
<sequence>MIRVAPHRDAALPGDVRVVRVDLDFAVPLSDPLFDVLSDGERDEAARFHRAVDALRFAAARAVLRRELGAALGAAPAALRFLRSDRGRPALDAGGPPPLDFNVAHGGGHALVAWSPLRRVGVDVEPVRADWDWRPLSRLVLGPEDARFAAAEDASPLFFDVWTAKEALLKADGRGIAGGLDGFSVLSGDADRPRVAGATVLAADLRRFEARWLRGIPGHAACLAWSSGPGLA</sequence>
<name>A0A4Q2U3A9_9HYPH</name>
<keyword evidence="6" id="KW-1185">Reference proteome</keyword>
<dbReference type="GO" id="GO:0008897">
    <property type="term" value="F:holo-[acyl-carrier-protein] synthase activity"/>
    <property type="evidence" value="ECO:0007669"/>
    <property type="project" value="InterPro"/>
</dbReference>
<comment type="caution">
    <text evidence="5">The sequence shown here is derived from an EMBL/GenBank/DDBJ whole genome shotgun (WGS) entry which is preliminary data.</text>
</comment>
<dbReference type="InterPro" id="IPR055066">
    <property type="entry name" value="AASDHPPT_N"/>
</dbReference>
<evidence type="ECO:0000259" key="4">
    <source>
        <dbReference type="Pfam" id="PF22624"/>
    </source>
</evidence>
<dbReference type="InterPro" id="IPR050559">
    <property type="entry name" value="P-Pant_transferase_sf"/>
</dbReference>
<accession>A0A4Q2U3A9</accession>
<dbReference type="Proteomes" id="UP000290759">
    <property type="component" value="Unassembled WGS sequence"/>
</dbReference>
<dbReference type="Pfam" id="PF01648">
    <property type="entry name" value="ACPS"/>
    <property type="match status" value="1"/>
</dbReference>
<evidence type="ECO:0000313" key="5">
    <source>
        <dbReference type="EMBL" id="RYC30832.1"/>
    </source>
</evidence>
<reference evidence="5 6" key="1">
    <citation type="submission" date="2018-12" db="EMBL/GenBank/DDBJ databases">
        <authorList>
            <person name="Grouzdev D.S."/>
            <person name="Krutkina M.S."/>
        </authorList>
    </citation>
    <scope>NUCLEOTIDE SEQUENCE [LARGE SCALE GENOMIC DNA]</scope>
    <source>
        <strain evidence="5 6">RmlP026</strain>
    </source>
</reference>
<feature type="domain" description="4'-phosphopantetheinyl transferase" evidence="3">
    <location>
        <begin position="119"/>
        <end position="196"/>
    </location>
</feature>
<keyword evidence="2 5" id="KW-0808">Transferase</keyword>
<proteinExistence type="inferred from homology"/>
<protein>
    <submittedName>
        <fullName evidence="5">4'-phosphopantetheinyl transferase superfamily protein</fullName>
    </submittedName>
</protein>
<dbReference type="InterPro" id="IPR037143">
    <property type="entry name" value="4-PPantetheinyl_Trfase_dom_sf"/>
</dbReference>
<dbReference type="SUPFAM" id="SSF56214">
    <property type="entry name" value="4'-phosphopantetheinyl transferase"/>
    <property type="match status" value="2"/>
</dbReference>
<dbReference type="AlphaFoldDB" id="A0A4Q2U3A9"/>
<evidence type="ECO:0000256" key="1">
    <source>
        <dbReference type="ARBA" id="ARBA00010990"/>
    </source>
</evidence>
<dbReference type="GO" id="GO:0019878">
    <property type="term" value="P:lysine biosynthetic process via aminoadipic acid"/>
    <property type="evidence" value="ECO:0007669"/>
    <property type="project" value="TreeGrafter"/>
</dbReference>
<gene>
    <name evidence="5" type="ORF">D3273_16725</name>
</gene>
<dbReference type="Gene3D" id="3.90.470.20">
    <property type="entry name" value="4'-phosphopantetheinyl transferase domain"/>
    <property type="match status" value="1"/>
</dbReference>
<feature type="domain" description="4'-phosphopantetheinyl transferase N-terminal" evidence="4">
    <location>
        <begin position="35"/>
        <end position="113"/>
    </location>
</feature>
<dbReference type="PANTHER" id="PTHR12215">
    <property type="entry name" value="PHOSPHOPANTETHEINE TRANSFERASE"/>
    <property type="match status" value="1"/>
</dbReference>